<dbReference type="Gene3D" id="1.20.5.220">
    <property type="match status" value="1"/>
</dbReference>
<evidence type="ECO:0000313" key="4">
    <source>
        <dbReference type="WBParaSite" id="TASK_0000076101-mRNA-1"/>
    </source>
</evidence>
<evidence type="ECO:0000313" key="2">
    <source>
        <dbReference type="EMBL" id="VDK21748.1"/>
    </source>
</evidence>
<evidence type="ECO:0000256" key="1">
    <source>
        <dbReference type="SAM" id="Phobius"/>
    </source>
</evidence>
<dbReference type="EMBL" id="UYRS01000117">
    <property type="protein sequence ID" value="VDK21748.1"/>
    <property type="molecule type" value="Genomic_DNA"/>
</dbReference>
<dbReference type="GO" id="GO:0005739">
    <property type="term" value="C:mitochondrion"/>
    <property type="evidence" value="ECO:0007669"/>
    <property type="project" value="GOC"/>
</dbReference>
<dbReference type="Pfam" id="PF08997">
    <property type="entry name" value="UCR_6-4kD"/>
    <property type="match status" value="1"/>
</dbReference>
<keyword evidence="1" id="KW-0472">Membrane</keyword>
<keyword evidence="1" id="KW-0812">Transmembrane</keyword>
<dbReference type="SUPFAM" id="SSF81518">
    <property type="entry name" value="Subunit XI (6.4 kDa protein) of cytochrome bc1 complex (Ubiquinol-cytochrome c reductase)"/>
    <property type="match status" value="1"/>
</dbReference>
<reference evidence="4" key="1">
    <citation type="submission" date="2017-02" db="UniProtKB">
        <authorList>
            <consortium name="WormBaseParasite"/>
        </authorList>
    </citation>
    <scope>IDENTIFICATION</scope>
</reference>
<dbReference type="InterPro" id="IPR029027">
    <property type="entry name" value="Single_a-helix_sf"/>
</dbReference>
<name>A0A0R3VU05_TAEAS</name>
<feature type="transmembrane region" description="Helical" evidence="1">
    <location>
        <begin position="67"/>
        <end position="87"/>
    </location>
</feature>
<dbReference type="GO" id="GO:0006122">
    <property type="term" value="P:mitochondrial electron transport, ubiquinol to cytochrome c"/>
    <property type="evidence" value="ECO:0007669"/>
    <property type="project" value="InterPro"/>
</dbReference>
<feature type="transmembrane region" description="Helical" evidence="1">
    <location>
        <begin position="12"/>
        <end position="35"/>
    </location>
</feature>
<dbReference type="WBParaSite" id="TASK_0000076101-mRNA-1">
    <property type="protein sequence ID" value="TASK_0000076101-mRNA-1"/>
    <property type="gene ID" value="TASK_0000076101"/>
</dbReference>
<organism evidence="4">
    <name type="scientific">Taenia asiatica</name>
    <name type="common">Asian tapeworm</name>
    <dbReference type="NCBI Taxonomy" id="60517"/>
    <lineage>
        <taxon>Eukaryota</taxon>
        <taxon>Metazoa</taxon>
        <taxon>Spiralia</taxon>
        <taxon>Lophotrochozoa</taxon>
        <taxon>Platyhelminthes</taxon>
        <taxon>Cestoda</taxon>
        <taxon>Eucestoda</taxon>
        <taxon>Cyclophyllidea</taxon>
        <taxon>Taeniidae</taxon>
        <taxon>Taenia</taxon>
    </lineage>
</organism>
<reference evidence="2 3" key="2">
    <citation type="submission" date="2018-11" db="EMBL/GenBank/DDBJ databases">
        <authorList>
            <consortium name="Pathogen Informatics"/>
        </authorList>
    </citation>
    <scope>NUCLEOTIDE SEQUENCE [LARGE SCALE GENOMIC DNA]</scope>
</reference>
<protein>
    <submittedName>
        <fullName evidence="4">ADP,ATP carrier protein</fullName>
    </submittedName>
</protein>
<sequence>MVYVGLQVTVHQWASSHLAEISLFLPFTVIFVYVVPHKKMISNKTIISLRRAVQPSVNFVRNWGRSLAAYGVGAAVLAVYLIDWRVVVTRLPFYRKKFAEKTIE</sequence>
<keyword evidence="1" id="KW-1133">Transmembrane helix</keyword>
<accession>A0A0R3VU05</accession>
<dbReference type="InterPro" id="IPR015089">
    <property type="entry name" value="UQCR"/>
</dbReference>
<keyword evidence="3" id="KW-1185">Reference proteome</keyword>
<dbReference type="Proteomes" id="UP000282613">
    <property type="component" value="Unassembled WGS sequence"/>
</dbReference>
<dbReference type="OrthoDB" id="15743at2759"/>
<proteinExistence type="predicted"/>
<evidence type="ECO:0000313" key="3">
    <source>
        <dbReference type="Proteomes" id="UP000282613"/>
    </source>
</evidence>
<gene>
    <name evidence="2" type="ORF">TASK_LOCUS762</name>
</gene>
<dbReference type="AlphaFoldDB" id="A0A0R3VU05"/>